<protein>
    <submittedName>
        <fullName evidence="3">Uncharacterized protein</fullName>
    </submittedName>
</protein>
<evidence type="ECO:0000313" key="5">
    <source>
        <dbReference type="Proteomes" id="UP000405656"/>
    </source>
</evidence>
<dbReference type="GeneID" id="93004299"/>
<accession>A0A400BI44</accession>
<evidence type="ECO:0000313" key="3">
    <source>
        <dbReference type="EMBL" id="EDP6814475.1"/>
    </source>
</evidence>
<dbReference type="EMBL" id="AANNSE010000002">
    <property type="protein sequence ID" value="EDP6814475.1"/>
    <property type="molecule type" value="Genomic_DNA"/>
</dbReference>
<dbReference type="RefSeq" id="WP_070256278.1">
    <property type="nucleotide sequence ID" value="NZ_AP028378.1"/>
</dbReference>
<evidence type="ECO:0000313" key="7">
    <source>
        <dbReference type="Proteomes" id="UP000594890"/>
    </source>
</evidence>
<name>A0A400BI44_CAMLA</name>
<evidence type="ECO:0000313" key="6">
    <source>
        <dbReference type="Proteomes" id="UP000471322"/>
    </source>
</evidence>
<dbReference type="Proteomes" id="UP000594890">
    <property type="component" value="Chromosome"/>
</dbReference>
<gene>
    <name evidence="3" type="ORF">GL567_02645</name>
    <name evidence="4" type="ORF">HW242_04830</name>
    <name evidence="2" type="ORF">YZ36_04345</name>
</gene>
<proteinExistence type="predicted"/>
<dbReference type="EMBL" id="CP063088">
    <property type="protein sequence ID" value="QOQ99052.1"/>
    <property type="molecule type" value="Genomic_DNA"/>
</dbReference>
<reference evidence="4 7" key="2">
    <citation type="submission" date="2020-10" db="EMBL/GenBank/DDBJ databases">
        <title>Campylobacter and Helicobacter PacBio genomes.</title>
        <authorList>
            <person name="Lane C."/>
        </authorList>
    </citation>
    <scope>NUCLEOTIDE SEQUENCE [LARGE SCALE GENOMIC DNA]</scope>
    <source>
        <strain evidence="4 7">2014D-0218</strain>
    </source>
</reference>
<organism evidence="3 6">
    <name type="scientific">Campylobacter lari</name>
    <dbReference type="NCBI Taxonomy" id="201"/>
    <lineage>
        <taxon>Bacteria</taxon>
        <taxon>Pseudomonadati</taxon>
        <taxon>Campylobacterota</taxon>
        <taxon>Epsilonproteobacteria</taxon>
        <taxon>Campylobacterales</taxon>
        <taxon>Campylobacteraceae</taxon>
        <taxon>Campylobacter</taxon>
    </lineage>
</organism>
<reference evidence="3 6" key="1">
    <citation type="submission" date="2019-11" db="EMBL/GenBank/DDBJ databases">
        <authorList>
            <consortium name="PulseNet: The National Subtyping Network for Foodborne Disease Surveillance"/>
            <person name="Tarr C.L."/>
            <person name="Trees E."/>
            <person name="Katz L.S."/>
            <person name="Carleton-Romer H.A."/>
            <person name="Stroika S."/>
            <person name="Kucerova Z."/>
            <person name="Roache K.F."/>
            <person name="Sabol A.L."/>
            <person name="Besser J."/>
            <person name="Gerner-Smidt P."/>
        </authorList>
    </citation>
    <scope>NUCLEOTIDE SEQUENCE [LARGE SCALE GENOMIC DNA]</scope>
    <source>
        <strain evidence="2 5">20110455</strain>
        <strain evidence="3 6">PNUSAC013627</strain>
    </source>
</reference>
<dbReference type="Proteomes" id="UP000471322">
    <property type="component" value="Unassembled WGS sequence"/>
</dbReference>
<evidence type="ECO:0000313" key="4">
    <source>
        <dbReference type="EMBL" id="QOQ99052.1"/>
    </source>
</evidence>
<dbReference type="Proteomes" id="UP000405656">
    <property type="component" value="Unassembled WGS sequence"/>
</dbReference>
<feature type="coiled-coil region" evidence="1">
    <location>
        <begin position="51"/>
        <end position="78"/>
    </location>
</feature>
<keyword evidence="1" id="KW-0175">Coiled coil</keyword>
<sequence length="106" mass="11903">MAAHINSKGIYKALGGIRTSANNLAAHASKLNNQSLNFEQVLQQTQPKCIKTCLQNSQKELENLLENIKNSQDTITKNIHKDSANIIARLRQEVIMMYDITLKNPL</sequence>
<dbReference type="AlphaFoldDB" id="A0A400BI44"/>
<evidence type="ECO:0000313" key="2">
    <source>
        <dbReference type="EMBL" id="EAK0451207.1"/>
    </source>
</evidence>
<evidence type="ECO:0000256" key="1">
    <source>
        <dbReference type="SAM" id="Coils"/>
    </source>
</evidence>
<dbReference type="OrthoDB" id="5355640at2"/>
<dbReference type="EMBL" id="AACCWZ010000005">
    <property type="protein sequence ID" value="EAK0451207.1"/>
    <property type="molecule type" value="Genomic_DNA"/>
</dbReference>